<dbReference type="Proteomes" id="UP001597120">
    <property type="component" value="Unassembled WGS sequence"/>
</dbReference>
<dbReference type="PROSITE" id="PS51177">
    <property type="entry name" value="LUMAZINE_BIND"/>
    <property type="match status" value="2"/>
</dbReference>
<evidence type="ECO:0000256" key="9">
    <source>
        <dbReference type="NCBIfam" id="TIGR00187"/>
    </source>
</evidence>
<dbReference type="CDD" id="cd00402">
    <property type="entry name" value="Riboflavin_synthase_like"/>
    <property type="match status" value="1"/>
</dbReference>
<keyword evidence="7 12" id="KW-0808">Transferase</keyword>
<dbReference type="NCBIfam" id="NF006767">
    <property type="entry name" value="PRK09289.1"/>
    <property type="match status" value="1"/>
</dbReference>
<dbReference type="Gene3D" id="2.40.30.20">
    <property type="match status" value="2"/>
</dbReference>
<dbReference type="InterPro" id="IPR023366">
    <property type="entry name" value="ATP_synth_asu-like_sf"/>
</dbReference>
<dbReference type="GO" id="GO:0004746">
    <property type="term" value="F:riboflavin synthase activity"/>
    <property type="evidence" value="ECO:0007669"/>
    <property type="project" value="UniProtKB-EC"/>
</dbReference>
<gene>
    <name evidence="12" type="primary">ribE</name>
    <name evidence="12" type="ORF">ACFQ03_01000</name>
</gene>
<dbReference type="EMBL" id="JBHTIU010000003">
    <property type="protein sequence ID" value="MFD0867724.1"/>
    <property type="molecule type" value="Genomic_DNA"/>
</dbReference>
<sequence length="221" mass="24427">MFTGLVEEIGTLRRISRQGEAMILTIESKRVLEDIQVGDSIAVNGVCLTVIAFDDASFTADVMPETFRRSTLHQLAPGKRVNLERAMSAQSRFGGHIVQGHVDSTAVISSRRREDNAVVFRLEPEEPAIMKYIVPKGSITIDGISLTVVEAESDYFTVSIIPHTLAQTVLQHKEPGEAVNIECDILGKYVERLLSFREQPAGRAGRKPVLTESFLADHGFY</sequence>
<dbReference type="NCBIfam" id="NF009566">
    <property type="entry name" value="PRK13020.1"/>
    <property type="match status" value="1"/>
</dbReference>
<evidence type="ECO:0000256" key="4">
    <source>
        <dbReference type="ARBA" id="ARBA00012827"/>
    </source>
</evidence>
<dbReference type="InterPro" id="IPR026017">
    <property type="entry name" value="Lumazine-bd_dom"/>
</dbReference>
<reference evidence="13" key="1">
    <citation type="journal article" date="2019" name="Int. J. Syst. Evol. Microbiol.">
        <title>The Global Catalogue of Microorganisms (GCM) 10K type strain sequencing project: providing services to taxonomists for standard genome sequencing and annotation.</title>
        <authorList>
            <consortium name="The Broad Institute Genomics Platform"/>
            <consortium name="The Broad Institute Genome Sequencing Center for Infectious Disease"/>
            <person name="Wu L."/>
            <person name="Ma J."/>
        </authorList>
    </citation>
    <scope>NUCLEOTIDE SEQUENCE [LARGE SCALE GENOMIC DNA]</scope>
    <source>
        <strain evidence="13">CCUG 57263</strain>
    </source>
</reference>
<comment type="catalytic activity">
    <reaction evidence="1">
        <text>2 6,7-dimethyl-8-(1-D-ribityl)lumazine + H(+) = 5-amino-6-(D-ribitylamino)uracil + riboflavin</text>
        <dbReference type="Rhea" id="RHEA:20772"/>
        <dbReference type="ChEBI" id="CHEBI:15378"/>
        <dbReference type="ChEBI" id="CHEBI:15934"/>
        <dbReference type="ChEBI" id="CHEBI:57986"/>
        <dbReference type="ChEBI" id="CHEBI:58201"/>
        <dbReference type="EC" id="2.5.1.9"/>
    </reaction>
</comment>
<dbReference type="SUPFAM" id="SSF63380">
    <property type="entry name" value="Riboflavin synthase domain-like"/>
    <property type="match status" value="2"/>
</dbReference>
<protein>
    <recommendedName>
        <fullName evidence="5 9">Riboflavin synthase</fullName>
        <ecNumber evidence="4 9">2.5.1.9</ecNumber>
    </recommendedName>
</protein>
<comment type="function">
    <text evidence="2">Catalyzes the dismutation of two molecules of 6,7-dimethyl-8-ribityllumazine, resulting in the formation of riboflavin and 5-amino-6-(D-ribitylamino)uracil.</text>
</comment>
<dbReference type="PIRSF" id="PIRSF000498">
    <property type="entry name" value="Riboflavin_syn_A"/>
    <property type="match status" value="1"/>
</dbReference>
<dbReference type="PANTHER" id="PTHR21098:SF12">
    <property type="entry name" value="RIBOFLAVIN SYNTHASE"/>
    <property type="match status" value="1"/>
</dbReference>
<evidence type="ECO:0000256" key="3">
    <source>
        <dbReference type="ARBA" id="ARBA00004887"/>
    </source>
</evidence>
<evidence type="ECO:0000256" key="10">
    <source>
        <dbReference type="PROSITE-ProRule" id="PRU00524"/>
    </source>
</evidence>
<dbReference type="NCBIfam" id="TIGR00187">
    <property type="entry name" value="ribE"/>
    <property type="match status" value="1"/>
</dbReference>
<feature type="domain" description="Lumazine-binding" evidence="11">
    <location>
        <begin position="1"/>
        <end position="96"/>
    </location>
</feature>
<evidence type="ECO:0000256" key="5">
    <source>
        <dbReference type="ARBA" id="ARBA00013950"/>
    </source>
</evidence>
<dbReference type="RefSeq" id="WP_379285535.1">
    <property type="nucleotide sequence ID" value="NZ_JBHTIU010000003.1"/>
</dbReference>
<evidence type="ECO:0000313" key="13">
    <source>
        <dbReference type="Proteomes" id="UP001597120"/>
    </source>
</evidence>
<keyword evidence="6" id="KW-0686">Riboflavin biosynthesis</keyword>
<evidence type="ECO:0000313" key="12">
    <source>
        <dbReference type="EMBL" id="MFD0867724.1"/>
    </source>
</evidence>
<name>A0ABW3D638_9BACL</name>
<dbReference type="InterPro" id="IPR017938">
    <property type="entry name" value="Riboflavin_synthase-like_b-brl"/>
</dbReference>
<evidence type="ECO:0000256" key="7">
    <source>
        <dbReference type="ARBA" id="ARBA00022679"/>
    </source>
</evidence>
<evidence type="ECO:0000256" key="6">
    <source>
        <dbReference type="ARBA" id="ARBA00022619"/>
    </source>
</evidence>
<feature type="repeat" description="Lumazine-binding" evidence="10">
    <location>
        <begin position="97"/>
        <end position="194"/>
    </location>
</feature>
<dbReference type="InterPro" id="IPR001783">
    <property type="entry name" value="Lumazine-bd"/>
</dbReference>
<evidence type="ECO:0000256" key="1">
    <source>
        <dbReference type="ARBA" id="ARBA00000968"/>
    </source>
</evidence>
<evidence type="ECO:0000256" key="2">
    <source>
        <dbReference type="ARBA" id="ARBA00002803"/>
    </source>
</evidence>
<accession>A0ABW3D638</accession>
<comment type="caution">
    <text evidence="12">The sequence shown here is derived from an EMBL/GenBank/DDBJ whole genome shotgun (WGS) entry which is preliminary data.</text>
</comment>
<dbReference type="Pfam" id="PF00677">
    <property type="entry name" value="Lum_binding"/>
    <property type="match status" value="2"/>
</dbReference>
<feature type="domain" description="Lumazine-binding" evidence="11">
    <location>
        <begin position="97"/>
        <end position="194"/>
    </location>
</feature>
<keyword evidence="13" id="KW-1185">Reference proteome</keyword>
<organism evidence="12 13">
    <name type="scientific">Paenibacillus residui</name>
    <dbReference type="NCBI Taxonomy" id="629724"/>
    <lineage>
        <taxon>Bacteria</taxon>
        <taxon>Bacillati</taxon>
        <taxon>Bacillota</taxon>
        <taxon>Bacilli</taxon>
        <taxon>Bacillales</taxon>
        <taxon>Paenibacillaceae</taxon>
        <taxon>Paenibacillus</taxon>
    </lineage>
</organism>
<evidence type="ECO:0000256" key="8">
    <source>
        <dbReference type="ARBA" id="ARBA00022737"/>
    </source>
</evidence>
<dbReference type="PANTHER" id="PTHR21098">
    <property type="entry name" value="RIBOFLAVIN SYNTHASE ALPHA CHAIN"/>
    <property type="match status" value="1"/>
</dbReference>
<evidence type="ECO:0000259" key="11">
    <source>
        <dbReference type="PROSITE" id="PS51177"/>
    </source>
</evidence>
<dbReference type="EC" id="2.5.1.9" evidence="4 9"/>
<proteinExistence type="predicted"/>
<comment type="pathway">
    <text evidence="3">Cofactor biosynthesis; riboflavin biosynthesis; riboflavin from 2-hydroxy-3-oxobutyl phosphate and 5-amino-6-(D-ribitylamino)uracil: step 2/2.</text>
</comment>
<feature type="repeat" description="Lumazine-binding" evidence="10">
    <location>
        <begin position="1"/>
        <end position="96"/>
    </location>
</feature>
<keyword evidence="8" id="KW-0677">Repeat</keyword>